<proteinExistence type="predicted"/>
<gene>
    <name evidence="1" type="ORF">I542_1298</name>
</gene>
<dbReference type="EMBL" id="JAOH01000002">
    <property type="protein sequence ID" value="EUA61160.1"/>
    <property type="molecule type" value="Genomic_DNA"/>
</dbReference>
<dbReference type="AlphaFoldDB" id="A0A829QF93"/>
<accession>A0A829QF93</accession>
<organism evidence="1 2">
    <name type="scientific">Mycobacteroides abscessus 1948</name>
    <dbReference type="NCBI Taxonomy" id="1299323"/>
    <lineage>
        <taxon>Bacteria</taxon>
        <taxon>Bacillati</taxon>
        <taxon>Actinomycetota</taxon>
        <taxon>Actinomycetes</taxon>
        <taxon>Mycobacteriales</taxon>
        <taxon>Mycobacteriaceae</taxon>
        <taxon>Mycobacteroides</taxon>
        <taxon>Mycobacteroides abscessus</taxon>
    </lineage>
</organism>
<dbReference type="Proteomes" id="UP000021210">
    <property type="component" value="Unassembled WGS sequence"/>
</dbReference>
<sequence length="37" mass="4435">MRWLWNKTFDANRTSFPMVVEVLQGNTIHNHYVTVTQ</sequence>
<evidence type="ECO:0000313" key="1">
    <source>
        <dbReference type="EMBL" id="EUA61160.1"/>
    </source>
</evidence>
<protein>
    <submittedName>
        <fullName evidence="1">Uncharacterized protein</fullName>
    </submittedName>
</protein>
<name>A0A829QF93_9MYCO</name>
<evidence type="ECO:0000313" key="2">
    <source>
        <dbReference type="Proteomes" id="UP000021210"/>
    </source>
</evidence>
<comment type="caution">
    <text evidence="1">The sequence shown here is derived from an EMBL/GenBank/DDBJ whole genome shotgun (WGS) entry which is preliminary data.</text>
</comment>
<reference evidence="1 2" key="1">
    <citation type="submission" date="2013-12" db="EMBL/GenBank/DDBJ databases">
        <authorList>
            <person name="Zelazny A."/>
            <person name="Olivier K."/>
            <person name="Holland S."/>
            <person name="Lenaerts A."/>
            <person name="Ordway D."/>
            <person name="DeGroote M.A."/>
            <person name="Parker T."/>
            <person name="Sizemore C."/>
            <person name="Tallon L.J."/>
            <person name="Sadzewicz L.K."/>
            <person name="Sengamalay N."/>
            <person name="Fraser C.M."/>
            <person name="Hine E."/>
            <person name="Shefchek K.A."/>
            <person name="Das S.P."/>
            <person name="Tettelin H."/>
        </authorList>
    </citation>
    <scope>NUCLEOTIDE SEQUENCE [LARGE SCALE GENOMIC DNA]</scope>
    <source>
        <strain evidence="1 2">1948</strain>
    </source>
</reference>